<dbReference type="InterPro" id="IPR011009">
    <property type="entry name" value="Kinase-like_dom_sf"/>
</dbReference>
<dbReference type="PANTHER" id="PTHR21310">
    <property type="entry name" value="AMINOGLYCOSIDE PHOSPHOTRANSFERASE-RELATED-RELATED"/>
    <property type="match status" value="1"/>
</dbReference>
<name>A0A402A8N0_9CHLR</name>
<comment type="caution">
    <text evidence="2">The sequence shown here is derived from an EMBL/GenBank/DDBJ whole genome shotgun (WGS) entry which is preliminary data.</text>
</comment>
<feature type="domain" description="Aminoglycoside phosphotransferase" evidence="1">
    <location>
        <begin position="44"/>
        <end position="259"/>
    </location>
</feature>
<evidence type="ECO:0000313" key="2">
    <source>
        <dbReference type="EMBL" id="GCE15512.1"/>
    </source>
</evidence>
<dbReference type="AlphaFoldDB" id="A0A402A8N0"/>
<proteinExistence type="predicted"/>
<dbReference type="Proteomes" id="UP000287352">
    <property type="component" value="Unassembled WGS sequence"/>
</dbReference>
<dbReference type="PANTHER" id="PTHR21310:SF15">
    <property type="entry name" value="AMINOGLYCOSIDE PHOSPHOTRANSFERASE DOMAIN-CONTAINING PROTEIN"/>
    <property type="match status" value="1"/>
</dbReference>
<dbReference type="InterPro" id="IPR002575">
    <property type="entry name" value="Aminoglycoside_PTrfase"/>
</dbReference>
<sequence>MLDPLYEEEQNRTPQRLERIRMMTSPLSLIESAVLKACGSPLQTLTRITDGFSNEVYRATTSGGEGVIVRIHWWSNAYFKEEQWALKQCAAHAIPTPRFLLLEYIGSGDDARSICVETLLPGRTLYSLIGSKSLSPAEAHPLVKAAGALLAQIHAIPARGWGRINAEGIGPAPSWSDHLTPSLIENAYAAAPKLQLSEQSITDAIALLRSHTALFEKMAPCLLHGDFSAQHILAEGDQVTGCIDFEFSRSGDPAWDFAYWDYFTGVDTFQGPLLPTSWLLEGYWQALPTIDPTFDLRIALWRLELGLELLAYHHNDFIPDYFQFIGKHFLRSLEALA</sequence>
<evidence type="ECO:0000313" key="3">
    <source>
        <dbReference type="Proteomes" id="UP000287352"/>
    </source>
</evidence>
<dbReference type="OrthoDB" id="60975at2"/>
<reference evidence="3" key="1">
    <citation type="submission" date="2018-12" db="EMBL/GenBank/DDBJ databases">
        <title>Tengunoibacter tsumagoiensis gen. nov., sp. nov., Dictyobacter kobayashii sp. nov., D. alpinus sp. nov., and D. joshuensis sp. nov. and description of Dictyobacteraceae fam. nov. within the order Ktedonobacterales isolated from Tengu-no-mugimeshi.</title>
        <authorList>
            <person name="Wang C.M."/>
            <person name="Zheng Y."/>
            <person name="Sakai Y."/>
            <person name="Toyoda A."/>
            <person name="Minakuchi Y."/>
            <person name="Abe K."/>
            <person name="Yokota A."/>
            <person name="Yabe S."/>
        </authorList>
    </citation>
    <scope>NUCLEOTIDE SEQUENCE [LARGE SCALE GENOMIC DNA]</scope>
    <source>
        <strain evidence="3">Uno3</strain>
    </source>
</reference>
<dbReference type="InterPro" id="IPR051678">
    <property type="entry name" value="AGP_Transferase"/>
</dbReference>
<keyword evidence="3" id="KW-1185">Reference proteome</keyword>
<gene>
    <name evidence="2" type="ORF">KTT_53710</name>
</gene>
<dbReference type="Gene3D" id="3.30.200.150">
    <property type="match status" value="1"/>
</dbReference>
<evidence type="ECO:0000259" key="1">
    <source>
        <dbReference type="Pfam" id="PF01636"/>
    </source>
</evidence>
<dbReference type="RefSeq" id="WP_126582962.1">
    <property type="nucleotide sequence ID" value="NZ_BIFR01000002.1"/>
</dbReference>
<accession>A0A402A8N0</accession>
<protein>
    <recommendedName>
        <fullName evidence="1">Aminoglycoside phosphotransferase domain-containing protein</fullName>
    </recommendedName>
</protein>
<organism evidence="2 3">
    <name type="scientific">Tengunoibacter tsumagoiensis</name>
    <dbReference type="NCBI Taxonomy" id="2014871"/>
    <lineage>
        <taxon>Bacteria</taxon>
        <taxon>Bacillati</taxon>
        <taxon>Chloroflexota</taxon>
        <taxon>Ktedonobacteria</taxon>
        <taxon>Ktedonobacterales</taxon>
        <taxon>Dictyobacteraceae</taxon>
        <taxon>Tengunoibacter</taxon>
    </lineage>
</organism>
<dbReference type="Gene3D" id="3.90.1200.10">
    <property type="match status" value="1"/>
</dbReference>
<dbReference type="SUPFAM" id="SSF56112">
    <property type="entry name" value="Protein kinase-like (PK-like)"/>
    <property type="match status" value="1"/>
</dbReference>
<dbReference type="Pfam" id="PF01636">
    <property type="entry name" value="APH"/>
    <property type="match status" value="1"/>
</dbReference>
<dbReference type="EMBL" id="BIFR01000002">
    <property type="protein sequence ID" value="GCE15512.1"/>
    <property type="molecule type" value="Genomic_DNA"/>
</dbReference>